<accession>A0AAJ1U1U1</accession>
<dbReference type="PROSITE" id="PS51787">
    <property type="entry name" value="LON_N"/>
    <property type="match status" value="1"/>
</dbReference>
<dbReference type="GO" id="GO:0006508">
    <property type="term" value="P:proteolysis"/>
    <property type="evidence" value="ECO:0007669"/>
    <property type="project" value="UniProtKB-KW"/>
</dbReference>
<dbReference type="Gene3D" id="2.30.130.40">
    <property type="entry name" value="LON domain-like"/>
    <property type="match status" value="1"/>
</dbReference>
<keyword evidence="2" id="KW-0378">Hydrolase</keyword>
<dbReference type="InterPro" id="IPR015947">
    <property type="entry name" value="PUA-like_sf"/>
</dbReference>
<evidence type="ECO:0000313" key="3">
    <source>
        <dbReference type="Proteomes" id="UP001239215"/>
    </source>
</evidence>
<evidence type="ECO:0000259" key="1">
    <source>
        <dbReference type="PROSITE" id="PS51787"/>
    </source>
</evidence>
<feature type="domain" description="Lon N-terminal" evidence="1">
    <location>
        <begin position="19"/>
        <end position="213"/>
    </location>
</feature>
<dbReference type="Proteomes" id="UP001239215">
    <property type="component" value="Unassembled WGS sequence"/>
</dbReference>
<comment type="caution">
    <text evidence="2">The sequence shown here is derived from an EMBL/GenBank/DDBJ whole genome shotgun (WGS) entry which is preliminary data.</text>
</comment>
<name>A0AAJ1U1U1_9ACTN</name>
<dbReference type="Pfam" id="PF02190">
    <property type="entry name" value="LON_substr_bdg"/>
    <property type="match status" value="1"/>
</dbReference>
<dbReference type="InterPro" id="IPR046336">
    <property type="entry name" value="Lon_prtase_N_sf"/>
</dbReference>
<gene>
    <name evidence="2" type="ORF">QE405_000932</name>
</gene>
<sequence>MTESAGGAGGAEGDATERLPMFPLGSVLFPGLTVPLRVFEDRYVALVRHLETIPDPAQRLFGSVAIRDGYEVGSRGNQSLHRVGCRLQLTEVEDSGDGTYEVVAVCRDRIRLDALDVSGPFPVGDVAVLPERLAPPTEGAVEHTGALFAAYQAVIADLGGTVVEGSLPADPVYRSWAMSAVAPLPLSDRQRLLETSDPEERYALLAEMFSSELRAINVIPSLPATHLNRTGWSPN</sequence>
<dbReference type="RefSeq" id="WP_307199057.1">
    <property type="nucleotide sequence ID" value="NZ_JAUTAN010000001.1"/>
</dbReference>
<dbReference type="EMBL" id="JAUTAN010000001">
    <property type="protein sequence ID" value="MDQ1103648.1"/>
    <property type="molecule type" value="Genomic_DNA"/>
</dbReference>
<evidence type="ECO:0000313" key="2">
    <source>
        <dbReference type="EMBL" id="MDQ1103648.1"/>
    </source>
</evidence>
<dbReference type="GO" id="GO:0008233">
    <property type="term" value="F:peptidase activity"/>
    <property type="evidence" value="ECO:0007669"/>
    <property type="project" value="UniProtKB-KW"/>
</dbReference>
<dbReference type="PANTHER" id="PTHR46732:SF8">
    <property type="entry name" value="ATP-DEPENDENT PROTEASE LA (LON) DOMAIN PROTEIN"/>
    <property type="match status" value="1"/>
</dbReference>
<dbReference type="InterPro" id="IPR003111">
    <property type="entry name" value="Lon_prtase_N"/>
</dbReference>
<dbReference type="SMART" id="SM00464">
    <property type="entry name" value="LON"/>
    <property type="match status" value="1"/>
</dbReference>
<proteinExistence type="predicted"/>
<organism evidence="2 3">
    <name type="scientific">Nocardioides zeae</name>
    <dbReference type="NCBI Taxonomy" id="1457234"/>
    <lineage>
        <taxon>Bacteria</taxon>
        <taxon>Bacillati</taxon>
        <taxon>Actinomycetota</taxon>
        <taxon>Actinomycetes</taxon>
        <taxon>Propionibacteriales</taxon>
        <taxon>Nocardioidaceae</taxon>
        <taxon>Nocardioides</taxon>
    </lineage>
</organism>
<keyword evidence="2" id="KW-0645">Protease</keyword>
<dbReference type="AlphaFoldDB" id="A0AAJ1U1U1"/>
<dbReference type="SUPFAM" id="SSF88697">
    <property type="entry name" value="PUA domain-like"/>
    <property type="match status" value="1"/>
</dbReference>
<reference evidence="2" key="1">
    <citation type="submission" date="2023-07" db="EMBL/GenBank/DDBJ databases">
        <title>Functional and genomic diversity of the sorghum phyllosphere microbiome.</title>
        <authorList>
            <person name="Shade A."/>
        </authorList>
    </citation>
    <scope>NUCLEOTIDE SEQUENCE</scope>
    <source>
        <strain evidence="2">SORGH_AS_1067</strain>
    </source>
</reference>
<dbReference type="PANTHER" id="PTHR46732">
    <property type="entry name" value="ATP-DEPENDENT PROTEASE LA (LON) DOMAIN PROTEIN"/>
    <property type="match status" value="1"/>
</dbReference>
<protein>
    <submittedName>
        <fullName evidence="2">Lon protease-like protein</fullName>
    </submittedName>
</protein>